<dbReference type="SUPFAM" id="SSF118196">
    <property type="entry name" value="YaeB-like"/>
    <property type="match status" value="1"/>
</dbReference>
<accession>X1HWC2</accession>
<evidence type="ECO:0000256" key="1">
    <source>
        <dbReference type="ARBA" id="ARBA00022691"/>
    </source>
</evidence>
<proteinExistence type="inferred from homology"/>
<dbReference type="Pfam" id="PF01980">
    <property type="entry name" value="TrmO_N"/>
    <property type="match status" value="1"/>
</dbReference>
<name>X1HWC2_9ZZZZ</name>
<sequence length="155" mass="17881">MNCSECKRKITDDNYFIVDDLPVCYECFYGQIEPLAIYPIGKVSQVNPDGISRIDLFPYQCKFMYKLEEEEWISIIYYLHQTYHIRTIFNRGRGGIGKEVGVFASRTPHRTSRIAVSNVELVKISDTHIYVKGLDAFEGSPVLDIKAAKKKEKVF</sequence>
<reference evidence="4" key="1">
    <citation type="journal article" date="2014" name="Front. Microbiol.">
        <title>High frequency of phylogenetically diverse reductive dehalogenase-homologous genes in deep subseafloor sedimentary metagenomes.</title>
        <authorList>
            <person name="Kawai M."/>
            <person name="Futagami T."/>
            <person name="Toyoda A."/>
            <person name="Takaki Y."/>
            <person name="Nishi S."/>
            <person name="Hori S."/>
            <person name="Arai W."/>
            <person name="Tsubouchi T."/>
            <person name="Morono Y."/>
            <person name="Uchiyama I."/>
            <person name="Ito T."/>
            <person name="Fujiyama A."/>
            <person name="Inagaki F."/>
            <person name="Takami H."/>
        </authorList>
    </citation>
    <scope>NUCLEOTIDE SEQUENCE</scope>
    <source>
        <strain evidence="4">Expedition CK06-06</strain>
    </source>
</reference>
<dbReference type="InterPro" id="IPR036414">
    <property type="entry name" value="YaeB_N_sf"/>
</dbReference>
<dbReference type="Gene3D" id="2.40.30.70">
    <property type="entry name" value="YaeB-like"/>
    <property type="match status" value="1"/>
</dbReference>
<dbReference type="EMBL" id="BARU01033995">
    <property type="protein sequence ID" value="GAH73762.1"/>
    <property type="molecule type" value="Genomic_DNA"/>
</dbReference>
<comment type="caution">
    <text evidence="4">The sequence shown here is derived from an EMBL/GenBank/DDBJ whole genome shotgun (WGS) entry which is preliminary data.</text>
</comment>
<dbReference type="AlphaFoldDB" id="X1HWC2"/>
<gene>
    <name evidence="4" type="ORF">S03H2_53410</name>
</gene>
<dbReference type="PANTHER" id="PTHR12818:SF0">
    <property type="entry name" value="TRNA (ADENINE(37)-N6)-METHYLTRANSFERASE"/>
    <property type="match status" value="1"/>
</dbReference>
<evidence type="ECO:0000313" key="4">
    <source>
        <dbReference type="EMBL" id="GAH73762.1"/>
    </source>
</evidence>
<dbReference type="PROSITE" id="PS51668">
    <property type="entry name" value="TSAA_2"/>
    <property type="match status" value="1"/>
</dbReference>
<organism evidence="4">
    <name type="scientific">marine sediment metagenome</name>
    <dbReference type="NCBI Taxonomy" id="412755"/>
    <lineage>
        <taxon>unclassified sequences</taxon>
        <taxon>metagenomes</taxon>
        <taxon>ecological metagenomes</taxon>
    </lineage>
</organism>
<protein>
    <recommendedName>
        <fullName evidence="3">TsaA-like domain-containing protein</fullName>
    </recommendedName>
</protein>
<evidence type="ECO:0000256" key="2">
    <source>
        <dbReference type="ARBA" id="ARBA00033753"/>
    </source>
</evidence>
<dbReference type="PANTHER" id="PTHR12818">
    <property type="entry name" value="TRNA (ADENINE(37)-N6)-METHYLTRANSFERASE"/>
    <property type="match status" value="1"/>
</dbReference>
<dbReference type="InterPro" id="IPR023370">
    <property type="entry name" value="TrmO-like_N"/>
</dbReference>
<feature type="domain" description="TsaA-like" evidence="3">
    <location>
        <begin position="37"/>
        <end position="155"/>
    </location>
</feature>
<dbReference type="InterPro" id="IPR036413">
    <property type="entry name" value="YaeB-like_sf"/>
</dbReference>
<comment type="similarity">
    <text evidence="2">Belongs to the tRNA methyltransferase O family.</text>
</comment>
<keyword evidence="1" id="KW-0949">S-adenosyl-L-methionine</keyword>
<dbReference type="InterPro" id="IPR040372">
    <property type="entry name" value="YaeB-like"/>
</dbReference>
<evidence type="ECO:0000259" key="3">
    <source>
        <dbReference type="PROSITE" id="PS51668"/>
    </source>
</evidence>